<evidence type="ECO:0000313" key="3">
    <source>
        <dbReference type="EMBL" id="EIT85503.1"/>
    </source>
</evidence>
<keyword evidence="2" id="KW-0732">Signal</keyword>
<dbReference type="PATRIC" id="fig|1196324.3.peg.1981"/>
<dbReference type="Proteomes" id="UP000004080">
    <property type="component" value="Unassembled WGS sequence"/>
</dbReference>
<protein>
    <submittedName>
        <fullName evidence="3">Uncharacterized protein</fullName>
    </submittedName>
</protein>
<feature type="transmembrane region" description="Helical" evidence="1">
    <location>
        <begin position="133"/>
        <end position="154"/>
    </location>
</feature>
<keyword evidence="1" id="KW-1133">Transmembrane helix</keyword>
<name>I8UFC6_9BACL</name>
<gene>
    <name evidence="3" type="ORF">A374_09708</name>
</gene>
<feature type="signal peptide" evidence="2">
    <location>
        <begin position="1"/>
        <end position="24"/>
    </location>
</feature>
<sequence length="178" mass="19975">MKKKLVAILSAMMVILSFAPFAFAADGDQAMKAAMEKGLKDKYYDLKSGSLSIESAKTFSNEDAKLETDSVVAMVVSYQTVRDGIFYTDHKELGFYDPKGNKMLAEQQVAKANPALLQYKKAHEGELGSTMHYTAILLLLALVLLIPLYLLGIWEKGQYLTTKFKIKNNVYNHTKMYQ</sequence>
<dbReference type="OrthoDB" id="2352608at2"/>
<dbReference type="RefSeq" id="WP_007202028.1">
    <property type="nucleotide sequence ID" value="NZ_AKKV01000025.1"/>
</dbReference>
<evidence type="ECO:0000256" key="1">
    <source>
        <dbReference type="SAM" id="Phobius"/>
    </source>
</evidence>
<dbReference type="AlphaFoldDB" id="I8UFC6"/>
<keyword evidence="1" id="KW-0472">Membrane</keyword>
<comment type="caution">
    <text evidence="3">The sequence shown here is derived from an EMBL/GenBank/DDBJ whole genome shotgun (WGS) entry which is preliminary data.</text>
</comment>
<evidence type="ECO:0000313" key="4">
    <source>
        <dbReference type="Proteomes" id="UP000004080"/>
    </source>
</evidence>
<dbReference type="EMBL" id="AKKV01000025">
    <property type="protein sequence ID" value="EIT85503.1"/>
    <property type="molecule type" value="Genomic_DNA"/>
</dbReference>
<proteinExistence type="predicted"/>
<reference evidence="3 4" key="1">
    <citation type="journal article" date="2012" name="J. Bacteriol.">
        <title>Genome of Bacillus macauensis ZFHKF-1, a Long-Chain-Forming Bacterium.</title>
        <authorList>
            <person name="Cai L."/>
            <person name="Zhang T."/>
        </authorList>
    </citation>
    <scope>NUCLEOTIDE SEQUENCE [LARGE SCALE GENOMIC DNA]</scope>
    <source>
        <strain evidence="3 4">ZFHKF-1</strain>
    </source>
</reference>
<keyword evidence="1" id="KW-0812">Transmembrane</keyword>
<feature type="chain" id="PRO_5003714855" evidence="2">
    <location>
        <begin position="25"/>
        <end position="178"/>
    </location>
</feature>
<keyword evidence="4" id="KW-1185">Reference proteome</keyword>
<evidence type="ECO:0000256" key="2">
    <source>
        <dbReference type="SAM" id="SignalP"/>
    </source>
</evidence>
<accession>I8UFC6</accession>
<organism evidence="3 4">
    <name type="scientific">Fictibacillus macauensis ZFHKF-1</name>
    <dbReference type="NCBI Taxonomy" id="1196324"/>
    <lineage>
        <taxon>Bacteria</taxon>
        <taxon>Bacillati</taxon>
        <taxon>Bacillota</taxon>
        <taxon>Bacilli</taxon>
        <taxon>Bacillales</taxon>
        <taxon>Fictibacillaceae</taxon>
        <taxon>Fictibacillus</taxon>
    </lineage>
</organism>
<dbReference type="eggNOG" id="ENOG5033JDV">
    <property type="taxonomic scope" value="Bacteria"/>
</dbReference>